<proteinExistence type="predicted"/>
<keyword evidence="2" id="KW-1185">Reference proteome</keyword>
<name>A0A6M0RF01_9CYAN</name>
<dbReference type="Proteomes" id="UP000481033">
    <property type="component" value="Unassembled WGS sequence"/>
</dbReference>
<comment type="caution">
    <text evidence="1">The sequence shown here is derived from an EMBL/GenBank/DDBJ whole genome shotgun (WGS) entry which is preliminary data.</text>
</comment>
<accession>A0A6M0RF01</accession>
<organism evidence="1 2">
    <name type="scientific">Adonisia turfae CCMR0081</name>
    <dbReference type="NCBI Taxonomy" id="2292702"/>
    <lineage>
        <taxon>Bacteria</taxon>
        <taxon>Bacillati</taxon>
        <taxon>Cyanobacteriota</taxon>
        <taxon>Adonisia</taxon>
        <taxon>Adonisia turfae</taxon>
    </lineage>
</organism>
<protein>
    <submittedName>
        <fullName evidence="1">Uncharacterized protein</fullName>
    </submittedName>
</protein>
<dbReference type="EMBL" id="QXHD01000003">
    <property type="protein sequence ID" value="NEZ54332.1"/>
    <property type="molecule type" value="Genomic_DNA"/>
</dbReference>
<evidence type="ECO:0000313" key="2">
    <source>
        <dbReference type="Proteomes" id="UP000481033"/>
    </source>
</evidence>
<reference evidence="1 2" key="1">
    <citation type="journal article" date="2020" name="Microb. Ecol.">
        <title>Ecogenomics of the Marine Benthic Filamentous Cyanobacterium Adonisia.</title>
        <authorList>
            <person name="Walter J.M."/>
            <person name="Coutinho F.H."/>
            <person name="Leomil L."/>
            <person name="Hargreaves P.I."/>
            <person name="Campeao M.E."/>
            <person name="Vieira V.V."/>
            <person name="Silva B.S."/>
            <person name="Fistarol G.O."/>
            <person name="Salomon P.S."/>
            <person name="Sawabe T."/>
            <person name="Mino S."/>
            <person name="Hosokawa M."/>
            <person name="Miyashita H."/>
            <person name="Maruyama F."/>
            <person name="van Verk M.C."/>
            <person name="Dutilh B.E."/>
            <person name="Thompson C.C."/>
            <person name="Thompson F.L."/>
        </authorList>
    </citation>
    <scope>NUCLEOTIDE SEQUENCE [LARGE SCALE GENOMIC DNA]</scope>
    <source>
        <strain evidence="1 2">CCMR0081</strain>
    </source>
</reference>
<dbReference type="AlphaFoldDB" id="A0A6M0RF01"/>
<evidence type="ECO:0000313" key="1">
    <source>
        <dbReference type="EMBL" id="NEZ54332.1"/>
    </source>
</evidence>
<dbReference type="RefSeq" id="WP_163664261.1">
    <property type="nucleotide sequence ID" value="NZ_QXHD01000003.1"/>
</dbReference>
<sequence length="90" mass="10290">MQSLSLPNPARFQANNYPMPAVKASTMQRMGARCWRCLINQGVPFKDARELAIAIVHFIYLDSTPSKTQKYLIDQYQQHICAARLSSLQF</sequence>
<gene>
    <name evidence="1" type="ORF">DXZ20_01180</name>
</gene>